<dbReference type="RefSeq" id="XP_025529989.1">
    <property type="nucleotide sequence ID" value="XM_025666015.1"/>
</dbReference>
<evidence type="ECO:0000313" key="3">
    <source>
        <dbReference type="Proteomes" id="UP000249497"/>
    </source>
</evidence>
<evidence type="ECO:0000313" key="2">
    <source>
        <dbReference type="EMBL" id="RAH84095.1"/>
    </source>
</evidence>
<dbReference type="EMBL" id="KZ824779">
    <property type="protein sequence ID" value="RAH84095.1"/>
    <property type="molecule type" value="Genomic_DNA"/>
</dbReference>
<proteinExistence type="predicted"/>
<accession>A0A8T8X7V2</accession>
<feature type="compositionally biased region" description="Basic residues" evidence="1">
    <location>
        <begin position="16"/>
        <end position="36"/>
    </location>
</feature>
<sequence>MNEPEVIKKTTDPKKKEKKRKEKKLRTKKGKGKKKSIHDANKRAGYLHWNGKTTSRWKILLYTRTVTGRAQLGTTASVQPAWLAASISPTTYRHQRCYLGRVPASSYEPGPHLRTVLCKLDSMAYKVLADEFACQTRTQNENTRQALTPTCGRRLEEDTMLPNAQ</sequence>
<organism evidence="2 3">
    <name type="scientific">Aspergillus japonicus CBS 114.51</name>
    <dbReference type="NCBI Taxonomy" id="1448312"/>
    <lineage>
        <taxon>Eukaryota</taxon>
        <taxon>Fungi</taxon>
        <taxon>Dikarya</taxon>
        <taxon>Ascomycota</taxon>
        <taxon>Pezizomycotina</taxon>
        <taxon>Eurotiomycetes</taxon>
        <taxon>Eurotiomycetidae</taxon>
        <taxon>Eurotiales</taxon>
        <taxon>Aspergillaceae</taxon>
        <taxon>Aspergillus</taxon>
        <taxon>Aspergillus subgen. Circumdati</taxon>
    </lineage>
</organism>
<gene>
    <name evidence="2" type="ORF">BO86DRAFT_12138</name>
</gene>
<dbReference type="AlphaFoldDB" id="A0A8T8X7V2"/>
<protein>
    <submittedName>
        <fullName evidence="2">Uncharacterized protein</fullName>
    </submittedName>
</protein>
<name>A0A8T8X7V2_ASPJA</name>
<keyword evidence="3" id="KW-1185">Reference proteome</keyword>
<reference evidence="2 3" key="1">
    <citation type="submission" date="2018-02" db="EMBL/GenBank/DDBJ databases">
        <title>The genomes of Aspergillus section Nigri reveals drivers in fungal speciation.</title>
        <authorList>
            <consortium name="DOE Joint Genome Institute"/>
            <person name="Vesth T.C."/>
            <person name="Nybo J."/>
            <person name="Theobald S."/>
            <person name="Brandl J."/>
            <person name="Frisvad J.C."/>
            <person name="Nielsen K.F."/>
            <person name="Lyhne E.K."/>
            <person name="Kogle M.E."/>
            <person name="Kuo A."/>
            <person name="Riley R."/>
            <person name="Clum A."/>
            <person name="Nolan M."/>
            <person name="Lipzen A."/>
            <person name="Salamov A."/>
            <person name="Henrissat B."/>
            <person name="Wiebenga A."/>
            <person name="De vries R.P."/>
            <person name="Grigoriev I.V."/>
            <person name="Mortensen U.H."/>
            <person name="Andersen M.R."/>
            <person name="Baker S.E."/>
        </authorList>
    </citation>
    <scope>NUCLEOTIDE SEQUENCE [LARGE SCALE GENOMIC DNA]</scope>
    <source>
        <strain evidence="2 3">CBS 114.51</strain>
    </source>
</reference>
<feature type="compositionally biased region" description="Basic and acidic residues" evidence="1">
    <location>
        <begin position="1"/>
        <end position="15"/>
    </location>
</feature>
<dbReference type="Proteomes" id="UP000249497">
    <property type="component" value="Unassembled WGS sequence"/>
</dbReference>
<dbReference type="GeneID" id="37169707"/>
<evidence type="ECO:0000256" key="1">
    <source>
        <dbReference type="SAM" id="MobiDB-lite"/>
    </source>
</evidence>
<feature type="region of interest" description="Disordered" evidence="1">
    <location>
        <begin position="1"/>
        <end position="39"/>
    </location>
</feature>